<gene>
    <name evidence="1" type="ORF">GCM10023149_34020</name>
</gene>
<accession>A0ABP8GSY3</accession>
<comment type="caution">
    <text evidence="1">The sequence shown here is derived from an EMBL/GenBank/DDBJ whole genome shotgun (WGS) entry which is preliminary data.</text>
</comment>
<sequence>MKHLTAVFALVVVLSSCNARKTVYITNKTGESITLQVDSAYMHTYPAFTDSLNGVRIERKKVFDYGTDKWTESDKSNLEEVLKHTKIIKDGNKTAVDMPDKTKVSHISFNVEELWVNIK</sequence>
<dbReference type="EMBL" id="BAABFT010000009">
    <property type="protein sequence ID" value="GAA4329366.1"/>
    <property type="molecule type" value="Genomic_DNA"/>
</dbReference>
<organism evidence="1 2">
    <name type="scientific">Mucilaginibacter gynuensis</name>
    <dbReference type="NCBI Taxonomy" id="1302236"/>
    <lineage>
        <taxon>Bacteria</taxon>
        <taxon>Pseudomonadati</taxon>
        <taxon>Bacteroidota</taxon>
        <taxon>Sphingobacteriia</taxon>
        <taxon>Sphingobacteriales</taxon>
        <taxon>Sphingobacteriaceae</taxon>
        <taxon>Mucilaginibacter</taxon>
    </lineage>
</organism>
<evidence type="ECO:0000313" key="1">
    <source>
        <dbReference type="EMBL" id="GAA4329366.1"/>
    </source>
</evidence>
<dbReference type="PROSITE" id="PS51257">
    <property type="entry name" value="PROKAR_LIPOPROTEIN"/>
    <property type="match status" value="1"/>
</dbReference>
<proteinExistence type="predicted"/>
<reference evidence="2" key="1">
    <citation type="journal article" date="2019" name="Int. J. Syst. Evol. Microbiol.">
        <title>The Global Catalogue of Microorganisms (GCM) 10K type strain sequencing project: providing services to taxonomists for standard genome sequencing and annotation.</title>
        <authorList>
            <consortium name="The Broad Institute Genomics Platform"/>
            <consortium name="The Broad Institute Genome Sequencing Center for Infectious Disease"/>
            <person name="Wu L."/>
            <person name="Ma J."/>
        </authorList>
    </citation>
    <scope>NUCLEOTIDE SEQUENCE [LARGE SCALE GENOMIC DNA]</scope>
    <source>
        <strain evidence="2">JCM 17705</strain>
    </source>
</reference>
<dbReference type="RefSeq" id="WP_345212334.1">
    <property type="nucleotide sequence ID" value="NZ_BAABFT010000009.1"/>
</dbReference>
<dbReference type="Proteomes" id="UP001500582">
    <property type="component" value="Unassembled WGS sequence"/>
</dbReference>
<name>A0ABP8GSY3_9SPHI</name>
<keyword evidence="2" id="KW-1185">Reference proteome</keyword>
<evidence type="ECO:0000313" key="2">
    <source>
        <dbReference type="Proteomes" id="UP001500582"/>
    </source>
</evidence>
<protein>
    <recommendedName>
        <fullName evidence="3">Lipoprotein</fullName>
    </recommendedName>
</protein>
<evidence type="ECO:0008006" key="3">
    <source>
        <dbReference type="Google" id="ProtNLM"/>
    </source>
</evidence>